<reference evidence="2" key="1">
    <citation type="journal article" date="2021" name="PeerJ">
        <title>Extensive microbial diversity within the chicken gut microbiome revealed by metagenomics and culture.</title>
        <authorList>
            <person name="Gilroy R."/>
            <person name="Ravi A."/>
            <person name="Getino M."/>
            <person name="Pursley I."/>
            <person name="Horton D.L."/>
            <person name="Alikhan N.F."/>
            <person name="Baker D."/>
            <person name="Gharbi K."/>
            <person name="Hall N."/>
            <person name="Watson M."/>
            <person name="Adriaenssens E.M."/>
            <person name="Foster-Nyarko E."/>
            <person name="Jarju S."/>
            <person name="Secka A."/>
            <person name="Antonio M."/>
            <person name="Oren A."/>
            <person name="Chaudhuri R.R."/>
            <person name="La Ragione R."/>
            <person name="Hildebrand F."/>
            <person name="Pallen M.J."/>
        </authorList>
    </citation>
    <scope>NUCLEOTIDE SEQUENCE</scope>
    <source>
        <strain evidence="2">ChiBcec8-14828</strain>
    </source>
</reference>
<evidence type="ECO:0000313" key="3">
    <source>
        <dbReference type="Proteomes" id="UP000824209"/>
    </source>
</evidence>
<dbReference type="EMBL" id="DWYA01000078">
    <property type="protein sequence ID" value="HJB40503.1"/>
    <property type="molecule type" value="Genomic_DNA"/>
</dbReference>
<evidence type="ECO:0008006" key="4">
    <source>
        <dbReference type="Google" id="ProtNLM"/>
    </source>
</evidence>
<dbReference type="Proteomes" id="UP000824209">
    <property type="component" value="Unassembled WGS sequence"/>
</dbReference>
<reference evidence="2" key="2">
    <citation type="submission" date="2021-04" db="EMBL/GenBank/DDBJ databases">
        <authorList>
            <person name="Gilroy R."/>
        </authorList>
    </citation>
    <scope>NUCLEOTIDE SEQUENCE</scope>
    <source>
        <strain evidence="2">ChiBcec8-14828</strain>
    </source>
</reference>
<protein>
    <recommendedName>
        <fullName evidence="4">Lipoprotein</fullName>
    </recommendedName>
</protein>
<gene>
    <name evidence="2" type="ORF">H9943_08930</name>
</gene>
<feature type="signal peptide" evidence="1">
    <location>
        <begin position="1"/>
        <end position="18"/>
    </location>
</feature>
<name>A0A9D2S1B7_9FIRM</name>
<proteinExistence type="predicted"/>
<evidence type="ECO:0000313" key="2">
    <source>
        <dbReference type="EMBL" id="HJB40503.1"/>
    </source>
</evidence>
<sequence>MKKYILLVCTALFCIALAACSKTVTLRLPFEASDVQSVELFHFVAPMDAEKKVITQQEDLADLYALFQDLSLKEKKTEPVAGNSSTAFRFYLADGSTYEILYSSIAVKSGRIAVSNQKEDFFTSADIEASWSRCDVGAVPAQESELPLLQ</sequence>
<organism evidence="2 3">
    <name type="scientific">Candidatus Ruthenibacterium avium</name>
    <dbReference type="NCBI Taxonomy" id="2838751"/>
    <lineage>
        <taxon>Bacteria</taxon>
        <taxon>Bacillati</taxon>
        <taxon>Bacillota</taxon>
        <taxon>Clostridia</taxon>
        <taxon>Eubacteriales</taxon>
        <taxon>Oscillospiraceae</taxon>
        <taxon>Ruthenibacterium</taxon>
    </lineage>
</organism>
<dbReference type="AlphaFoldDB" id="A0A9D2S1B7"/>
<comment type="caution">
    <text evidence="2">The sequence shown here is derived from an EMBL/GenBank/DDBJ whole genome shotgun (WGS) entry which is preliminary data.</text>
</comment>
<keyword evidence="1" id="KW-0732">Signal</keyword>
<dbReference type="PROSITE" id="PS51257">
    <property type="entry name" value="PROKAR_LIPOPROTEIN"/>
    <property type="match status" value="1"/>
</dbReference>
<accession>A0A9D2S1B7</accession>
<feature type="chain" id="PRO_5039482411" description="Lipoprotein" evidence="1">
    <location>
        <begin position="19"/>
        <end position="150"/>
    </location>
</feature>
<evidence type="ECO:0000256" key="1">
    <source>
        <dbReference type="SAM" id="SignalP"/>
    </source>
</evidence>